<organism evidence="2 5">
    <name type="scientific">Actinopolyspora erythraea</name>
    <dbReference type="NCBI Taxonomy" id="414996"/>
    <lineage>
        <taxon>Bacteria</taxon>
        <taxon>Bacillati</taxon>
        <taxon>Actinomycetota</taxon>
        <taxon>Actinomycetes</taxon>
        <taxon>Actinopolysporales</taxon>
        <taxon>Actinopolysporaceae</taxon>
        <taxon>Actinopolyspora</taxon>
    </lineage>
</organism>
<dbReference type="SUPFAM" id="SSF51905">
    <property type="entry name" value="FAD/NAD(P)-binding domain"/>
    <property type="match status" value="1"/>
</dbReference>
<dbReference type="KEGG" id="aey:CDG81_12265"/>
<dbReference type="GO" id="GO:0071949">
    <property type="term" value="F:FAD binding"/>
    <property type="evidence" value="ECO:0007669"/>
    <property type="project" value="InterPro"/>
</dbReference>
<dbReference type="HOGENOM" id="CLU_009665_1_0_11"/>
<dbReference type="InterPro" id="IPR036188">
    <property type="entry name" value="FAD/NAD-bd_sf"/>
</dbReference>
<name>A0A099D5E5_9ACTN</name>
<dbReference type="Gene3D" id="3.50.50.60">
    <property type="entry name" value="FAD/NAD(P)-binding domain"/>
    <property type="match status" value="1"/>
</dbReference>
<sequence length="405" mass="44053">MFVPTAVAEQLAAVGEHEPRTLIVGAGVAGVTLARSLRDRGLHPVLVERAEQRHESGYMLGLMPFVDPVIRELGLERSYLERSVAVREYRLCSSTGARLHDYSVATALGEFGHYRGIERGELLELLATDGIPVAWRTSPTRIDHSGRTVRVGLTEDGTEFEAEFDAVIAADGTHSATRELVLGAERVHTYDTAWGGWVTWTESDGHPDLYQEVWGPGCFVGLYPVPGRLGVFVGGPRADTRRGPAAFAELVRDRLRTVDARCSRALTGLATSPENHYWSLSDVRCGEWTAGRVALLGDAAAGFLPTAGVGAAMAMESAGALARRLAAADSNTVGEALRDYERVQRPRVESAQRNSRQLAGLMLRRGRALCRVRDFATALVGVNTALGPIRKLLERRDHEPVEPAR</sequence>
<dbReference type="Pfam" id="PF01494">
    <property type="entry name" value="FAD_binding_3"/>
    <property type="match status" value="1"/>
</dbReference>
<dbReference type="InterPro" id="IPR051704">
    <property type="entry name" value="FAD_aromatic-hydroxylase"/>
</dbReference>
<evidence type="ECO:0000313" key="4">
    <source>
        <dbReference type="Proteomes" id="UP000029737"/>
    </source>
</evidence>
<dbReference type="GO" id="GO:0004497">
    <property type="term" value="F:monooxygenase activity"/>
    <property type="evidence" value="ECO:0007669"/>
    <property type="project" value="UniProtKB-KW"/>
</dbReference>
<keyword evidence="2" id="KW-0503">Monooxygenase</keyword>
<evidence type="ECO:0000259" key="1">
    <source>
        <dbReference type="Pfam" id="PF01494"/>
    </source>
</evidence>
<evidence type="ECO:0000313" key="3">
    <source>
        <dbReference type="EMBL" id="KGI81269.1"/>
    </source>
</evidence>
<dbReference type="RefSeq" id="WP_043573492.1">
    <property type="nucleotide sequence ID" value="NZ_CP022752.1"/>
</dbReference>
<dbReference type="PANTHER" id="PTHR46865:SF8">
    <property type="entry name" value="POSSIBLE OXIDOREDUCTASE"/>
    <property type="match status" value="1"/>
</dbReference>
<dbReference type="PANTHER" id="PTHR46865">
    <property type="entry name" value="OXIDOREDUCTASE-RELATED"/>
    <property type="match status" value="1"/>
</dbReference>
<dbReference type="PRINTS" id="PR00420">
    <property type="entry name" value="RNGMNOXGNASE"/>
</dbReference>
<reference evidence="2 5" key="2">
    <citation type="submission" date="2017-08" db="EMBL/GenBank/DDBJ databases">
        <title>The complete genome sequence of moderately halophilic actinomycete Actinopolyspora erythraea YIM 90600, the producer of novel erythromycin, novel actinopolysporins A-C and tubercidin.</title>
        <authorList>
            <person name="Yin M."/>
            <person name="Tang S."/>
        </authorList>
    </citation>
    <scope>NUCLEOTIDE SEQUENCE [LARGE SCALE GENOMIC DNA]</scope>
    <source>
        <strain evidence="2 5">YIM 90600</strain>
    </source>
</reference>
<evidence type="ECO:0000313" key="5">
    <source>
        <dbReference type="Proteomes" id="UP000215043"/>
    </source>
</evidence>
<feature type="domain" description="FAD-binding" evidence="1">
    <location>
        <begin position="21"/>
        <end position="354"/>
    </location>
</feature>
<keyword evidence="4" id="KW-1185">Reference proteome</keyword>
<dbReference type="eggNOG" id="COG0654">
    <property type="taxonomic scope" value="Bacteria"/>
</dbReference>
<proteinExistence type="predicted"/>
<dbReference type="AlphaFoldDB" id="A0A099D5E5"/>
<gene>
    <name evidence="2" type="ORF">CDG81_12265</name>
    <name evidence="3" type="ORF">IL38_12340</name>
</gene>
<dbReference type="OrthoDB" id="3356051at2"/>
<accession>A0A099D5E5</accession>
<keyword evidence="2" id="KW-0560">Oxidoreductase</keyword>
<protein>
    <submittedName>
        <fullName evidence="2">FAD-dependent monooxygenase</fullName>
    </submittedName>
</protein>
<evidence type="ECO:0000313" key="2">
    <source>
        <dbReference type="EMBL" id="ASU78929.1"/>
    </source>
</evidence>
<reference evidence="3 4" key="1">
    <citation type="journal article" date="2014" name="PLoS ONE">
        <title>Identification and Characterization of a New Erythromycin Biosynthetic Gene Cluster in Actinopolyspora erythraea YIM90600, a Novel Erythronolide-Producing Halophilic Actinomycete Isolated from Salt Field.</title>
        <authorList>
            <person name="Chen D."/>
            <person name="Feng J."/>
            <person name="Huang L."/>
            <person name="Zhang Q."/>
            <person name="Wu J."/>
            <person name="Zhu X."/>
            <person name="Duan Y."/>
            <person name="Xu Z."/>
        </authorList>
    </citation>
    <scope>NUCLEOTIDE SEQUENCE [LARGE SCALE GENOMIC DNA]</scope>
    <source>
        <strain evidence="3 4">YIM90600</strain>
    </source>
</reference>
<dbReference type="EMBL" id="CP022752">
    <property type="protein sequence ID" value="ASU78929.1"/>
    <property type="molecule type" value="Genomic_DNA"/>
</dbReference>
<dbReference type="Proteomes" id="UP000215043">
    <property type="component" value="Chromosome"/>
</dbReference>
<dbReference type="Proteomes" id="UP000029737">
    <property type="component" value="Unassembled WGS sequence"/>
</dbReference>
<dbReference type="EMBL" id="JPMV01000020">
    <property type="protein sequence ID" value="KGI81269.1"/>
    <property type="molecule type" value="Genomic_DNA"/>
</dbReference>
<dbReference type="InterPro" id="IPR002938">
    <property type="entry name" value="FAD-bd"/>
</dbReference>